<evidence type="ECO:0000313" key="2">
    <source>
        <dbReference type="Proteomes" id="UP000005819"/>
    </source>
</evidence>
<reference evidence="1" key="1">
    <citation type="submission" date="2007-10" db="EMBL/GenBank/DDBJ databases">
        <authorList>
            <person name="Fulton L."/>
            <person name="Clifton S."/>
            <person name="Fulton B."/>
            <person name="Xu J."/>
            <person name="Minx P."/>
            <person name="Pepin K.H."/>
            <person name="Johnson M."/>
            <person name="Thiruvilangam P."/>
            <person name="Bhonagiri V."/>
            <person name="Nash W.E."/>
            <person name="Mardis E.R."/>
            <person name="Wilson R.K."/>
        </authorList>
    </citation>
    <scope>NUCLEOTIDE SEQUENCE [LARGE SCALE GENOMIC DNA]</scope>
    <source>
        <strain evidence="1">DSM 17216</strain>
    </source>
</reference>
<proteinExistence type="predicted"/>
<accession>B0MZ78</accession>
<dbReference type="Proteomes" id="UP000005819">
    <property type="component" value="Unassembled WGS sequence"/>
</dbReference>
<comment type="caution">
    <text evidence="1">The sequence shown here is derived from an EMBL/GenBank/DDBJ whole genome shotgun (WGS) entry which is preliminary data.</text>
</comment>
<sequence length="64" mass="7262">MNRILTKYNITNLSADNPLSVTYALNERCKMIPESVSLAYFVKVLCTQDPIKANKLHSQSFLLT</sequence>
<evidence type="ECO:0000313" key="1">
    <source>
        <dbReference type="EMBL" id="EDS02914.1"/>
    </source>
</evidence>
<dbReference type="HOGENOM" id="CLU_2857729_0_0_10"/>
<keyword evidence="2" id="KW-1185">Reference proteome</keyword>
<organism evidence="1 2">
    <name type="scientific">Alistipes putredinis DSM 17216</name>
    <dbReference type="NCBI Taxonomy" id="445970"/>
    <lineage>
        <taxon>Bacteria</taxon>
        <taxon>Pseudomonadati</taxon>
        <taxon>Bacteroidota</taxon>
        <taxon>Bacteroidia</taxon>
        <taxon>Bacteroidales</taxon>
        <taxon>Rikenellaceae</taxon>
        <taxon>Alistipes</taxon>
    </lineage>
</organism>
<dbReference type="EMBL" id="ABFK02000020">
    <property type="protein sequence ID" value="EDS02914.1"/>
    <property type="molecule type" value="Genomic_DNA"/>
</dbReference>
<gene>
    <name evidence="1" type="ORF">ALIPUT_02452</name>
</gene>
<name>B0MZ78_9BACT</name>
<protein>
    <submittedName>
        <fullName evidence="1">Uncharacterized protein</fullName>
    </submittedName>
</protein>
<dbReference type="AlphaFoldDB" id="B0MZ78"/>
<reference evidence="1" key="2">
    <citation type="submission" date="2013-09" db="EMBL/GenBank/DDBJ databases">
        <title>Draft genome sequence of Alistipes putredinis (DSM 17216).</title>
        <authorList>
            <person name="Sudarsanam P."/>
            <person name="Ley R."/>
            <person name="Guruge J."/>
            <person name="Turnbaugh P.J."/>
            <person name="Mahowald M."/>
            <person name="Liep D."/>
            <person name="Gordon J."/>
        </authorList>
    </citation>
    <scope>NUCLEOTIDE SEQUENCE</scope>
    <source>
        <strain evidence="1">DSM 17216</strain>
    </source>
</reference>